<name>A0A915JCH3_ROMCU</name>
<dbReference type="WBParaSite" id="nRc.2.0.1.t23862-RA">
    <property type="protein sequence ID" value="nRc.2.0.1.t23862-RA"/>
    <property type="gene ID" value="nRc.2.0.1.g23862"/>
</dbReference>
<organism evidence="1 2">
    <name type="scientific">Romanomermis culicivorax</name>
    <name type="common">Nematode worm</name>
    <dbReference type="NCBI Taxonomy" id="13658"/>
    <lineage>
        <taxon>Eukaryota</taxon>
        <taxon>Metazoa</taxon>
        <taxon>Ecdysozoa</taxon>
        <taxon>Nematoda</taxon>
        <taxon>Enoplea</taxon>
        <taxon>Dorylaimia</taxon>
        <taxon>Mermithida</taxon>
        <taxon>Mermithoidea</taxon>
        <taxon>Mermithidae</taxon>
        <taxon>Romanomermis</taxon>
    </lineage>
</organism>
<evidence type="ECO:0000313" key="1">
    <source>
        <dbReference type="Proteomes" id="UP000887565"/>
    </source>
</evidence>
<dbReference type="Proteomes" id="UP000887565">
    <property type="component" value="Unplaced"/>
</dbReference>
<dbReference type="AlphaFoldDB" id="A0A915JCH3"/>
<evidence type="ECO:0000313" key="2">
    <source>
        <dbReference type="WBParaSite" id="nRc.2.0.1.t23862-RA"/>
    </source>
</evidence>
<protein>
    <submittedName>
        <fullName evidence="2">Uncharacterized protein</fullName>
    </submittedName>
</protein>
<keyword evidence="1" id="KW-1185">Reference proteome</keyword>
<reference evidence="2" key="1">
    <citation type="submission" date="2022-11" db="UniProtKB">
        <authorList>
            <consortium name="WormBaseParasite"/>
        </authorList>
    </citation>
    <scope>IDENTIFICATION</scope>
</reference>
<sequence>QSLCRKDLLCEAFENGIENKLPIKIIGNEGLDWLKYRYYGWKLYVIIQHPYPLEQQAAPCMVTLLKDILDGAGAVPSLVNVR</sequence>
<accession>A0A915JCH3</accession>
<proteinExistence type="predicted"/>